<dbReference type="OrthoDB" id="779403at2759"/>
<sequence>MAHKKVNLQWITKASSRRATFRRRRDGIKKKVDELATLCGTKVGVVLYGENQDKPLAWPNDSEAKAMFQKFIDMPDYGERFKKTQNQEELLSNRIPKLQHQVSRLEHENYKREISFLLYESMDGQRPGLIGTTEKERTSLGEMVEEKTKKVKERIRQLRQLGIWQGKGAAPEPPLPLQLGSSSAQPLAPYTFNEIQTSLVPAVGHVPPQQQDWIASLTNNGGEHGTIVSRPFVGSSGGVDMLHPYNMDYFSRFP</sequence>
<dbReference type="InterPro" id="IPR002100">
    <property type="entry name" value="TF_MADSbox"/>
</dbReference>
<dbReference type="SUPFAM" id="SSF55455">
    <property type="entry name" value="SRF-like"/>
    <property type="match status" value="1"/>
</dbReference>
<keyword evidence="5" id="KW-0539">Nucleus</keyword>
<dbReference type="Proteomes" id="UP000604825">
    <property type="component" value="Unassembled WGS sequence"/>
</dbReference>
<dbReference type="InterPro" id="IPR036879">
    <property type="entry name" value="TF_MADSbox_sf"/>
</dbReference>
<dbReference type="InterPro" id="IPR050142">
    <property type="entry name" value="MADS-box/MEF2_TF"/>
</dbReference>
<dbReference type="PROSITE" id="PS50066">
    <property type="entry name" value="MADS_BOX_2"/>
    <property type="match status" value="1"/>
</dbReference>
<keyword evidence="4" id="KW-0804">Transcription</keyword>
<dbReference type="SMART" id="SM00432">
    <property type="entry name" value="MADS"/>
    <property type="match status" value="1"/>
</dbReference>
<feature type="domain" description="MADS-box" evidence="6">
    <location>
        <begin position="1"/>
        <end position="51"/>
    </location>
</feature>
<protein>
    <recommendedName>
        <fullName evidence="6">MADS-box domain-containing protein</fullName>
    </recommendedName>
</protein>
<dbReference type="EMBL" id="CAJGYO010000005">
    <property type="protein sequence ID" value="CAD6231786.1"/>
    <property type="molecule type" value="Genomic_DNA"/>
</dbReference>
<dbReference type="GO" id="GO:0005634">
    <property type="term" value="C:nucleus"/>
    <property type="evidence" value="ECO:0007669"/>
    <property type="project" value="UniProtKB-SubCell"/>
</dbReference>
<reference evidence="7" key="1">
    <citation type="submission" date="2020-10" db="EMBL/GenBank/DDBJ databases">
        <authorList>
            <person name="Han B."/>
            <person name="Lu T."/>
            <person name="Zhao Q."/>
            <person name="Huang X."/>
            <person name="Zhao Y."/>
        </authorList>
    </citation>
    <scope>NUCLEOTIDE SEQUENCE</scope>
</reference>
<accession>A0A811NX96</accession>
<evidence type="ECO:0000256" key="2">
    <source>
        <dbReference type="ARBA" id="ARBA00023015"/>
    </source>
</evidence>
<evidence type="ECO:0000313" key="8">
    <source>
        <dbReference type="Proteomes" id="UP000604825"/>
    </source>
</evidence>
<keyword evidence="2" id="KW-0805">Transcription regulation</keyword>
<keyword evidence="3" id="KW-0238">DNA-binding</keyword>
<evidence type="ECO:0000259" key="6">
    <source>
        <dbReference type="PROSITE" id="PS50066"/>
    </source>
</evidence>
<dbReference type="Pfam" id="PF00319">
    <property type="entry name" value="SRF-TF"/>
    <property type="match status" value="1"/>
</dbReference>
<comment type="caution">
    <text evidence="7">The sequence shown here is derived from an EMBL/GenBank/DDBJ whole genome shotgun (WGS) entry which is preliminary data.</text>
</comment>
<proteinExistence type="predicted"/>
<evidence type="ECO:0000256" key="4">
    <source>
        <dbReference type="ARBA" id="ARBA00023163"/>
    </source>
</evidence>
<evidence type="ECO:0000313" key="7">
    <source>
        <dbReference type="EMBL" id="CAD6231786.1"/>
    </source>
</evidence>
<evidence type="ECO:0000256" key="5">
    <source>
        <dbReference type="ARBA" id="ARBA00023242"/>
    </source>
</evidence>
<keyword evidence="8" id="KW-1185">Reference proteome</keyword>
<dbReference type="GO" id="GO:0046983">
    <property type="term" value="F:protein dimerization activity"/>
    <property type="evidence" value="ECO:0007669"/>
    <property type="project" value="InterPro"/>
</dbReference>
<dbReference type="GO" id="GO:0003677">
    <property type="term" value="F:DNA binding"/>
    <property type="evidence" value="ECO:0007669"/>
    <property type="project" value="UniProtKB-KW"/>
</dbReference>
<dbReference type="AlphaFoldDB" id="A0A811NX96"/>
<evidence type="ECO:0000256" key="1">
    <source>
        <dbReference type="ARBA" id="ARBA00004123"/>
    </source>
</evidence>
<dbReference type="Gene3D" id="3.40.1810.10">
    <property type="entry name" value="Transcription factor, MADS-box"/>
    <property type="match status" value="1"/>
</dbReference>
<gene>
    <name evidence="7" type="ORF">NCGR_LOCUS21698</name>
</gene>
<evidence type="ECO:0000256" key="3">
    <source>
        <dbReference type="ARBA" id="ARBA00023125"/>
    </source>
</evidence>
<organism evidence="7 8">
    <name type="scientific">Miscanthus lutarioriparius</name>
    <dbReference type="NCBI Taxonomy" id="422564"/>
    <lineage>
        <taxon>Eukaryota</taxon>
        <taxon>Viridiplantae</taxon>
        <taxon>Streptophyta</taxon>
        <taxon>Embryophyta</taxon>
        <taxon>Tracheophyta</taxon>
        <taxon>Spermatophyta</taxon>
        <taxon>Magnoliopsida</taxon>
        <taxon>Liliopsida</taxon>
        <taxon>Poales</taxon>
        <taxon>Poaceae</taxon>
        <taxon>PACMAD clade</taxon>
        <taxon>Panicoideae</taxon>
        <taxon>Andropogonodae</taxon>
        <taxon>Andropogoneae</taxon>
        <taxon>Saccharinae</taxon>
        <taxon>Miscanthus</taxon>
    </lineage>
</organism>
<name>A0A811NX96_9POAL</name>
<comment type="subcellular location">
    <subcellularLocation>
        <location evidence="1">Nucleus</location>
    </subcellularLocation>
</comment>
<dbReference type="PANTHER" id="PTHR48019">
    <property type="entry name" value="SERUM RESPONSE FACTOR HOMOLOG"/>
    <property type="match status" value="1"/>
</dbReference>